<accession>A0A1H3UZS0</accession>
<evidence type="ECO:0000313" key="1">
    <source>
        <dbReference type="EMBL" id="SDZ67943.1"/>
    </source>
</evidence>
<evidence type="ECO:0000313" key="2">
    <source>
        <dbReference type="Proteomes" id="UP000199632"/>
    </source>
</evidence>
<sequence>MNTVMIELLGLATILVLCGVIYLVAGPAALAAVAGVASALFATWRGARNERGRGRR</sequence>
<dbReference type="STRING" id="137265.SAMN05421684_0001"/>
<protein>
    <submittedName>
        <fullName evidence="1">Uncharacterized protein</fullName>
    </submittedName>
</protein>
<keyword evidence="2" id="KW-1185">Reference proteome</keyword>
<organism evidence="1 2">
    <name type="scientific">Asanoa ishikariensis</name>
    <dbReference type="NCBI Taxonomy" id="137265"/>
    <lineage>
        <taxon>Bacteria</taxon>
        <taxon>Bacillati</taxon>
        <taxon>Actinomycetota</taxon>
        <taxon>Actinomycetes</taxon>
        <taxon>Micromonosporales</taxon>
        <taxon>Micromonosporaceae</taxon>
        <taxon>Asanoa</taxon>
    </lineage>
</organism>
<name>A0A1H3UZS0_9ACTN</name>
<dbReference type="RefSeq" id="WP_176985365.1">
    <property type="nucleotide sequence ID" value="NZ_BOND01000024.1"/>
</dbReference>
<reference evidence="2" key="1">
    <citation type="submission" date="2016-10" db="EMBL/GenBank/DDBJ databases">
        <authorList>
            <person name="Varghese N."/>
            <person name="Submissions S."/>
        </authorList>
    </citation>
    <scope>NUCLEOTIDE SEQUENCE [LARGE SCALE GENOMIC DNA]</scope>
    <source>
        <strain evidence="2">DSM 44718</strain>
    </source>
</reference>
<dbReference type="AlphaFoldDB" id="A0A1H3UZS0"/>
<dbReference type="Proteomes" id="UP000199632">
    <property type="component" value="Unassembled WGS sequence"/>
</dbReference>
<proteinExistence type="predicted"/>
<gene>
    <name evidence="1" type="ORF">SAMN05421684_0001</name>
</gene>
<dbReference type="EMBL" id="FNQB01000010">
    <property type="protein sequence ID" value="SDZ67943.1"/>
    <property type="molecule type" value="Genomic_DNA"/>
</dbReference>